<dbReference type="InterPro" id="IPR051911">
    <property type="entry name" value="SDR_oxidoreductase"/>
</dbReference>
<dbReference type="RefSeq" id="WP_100161734.1">
    <property type="nucleotide sequence ID" value="NZ_PGTB01000013.1"/>
</dbReference>
<gene>
    <name evidence="3" type="ORF">CVM52_06620</name>
</gene>
<evidence type="ECO:0000313" key="4">
    <source>
        <dbReference type="Proteomes" id="UP000231553"/>
    </source>
</evidence>
<dbReference type="InterPro" id="IPR036291">
    <property type="entry name" value="NAD(P)-bd_dom_sf"/>
</dbReference>
<dbReference type="OrthoDB" id="9810935at2"/>
<evidence type="ECO:0000313" key="3">
    <source>
        <dbReference type="EMBL" id="PJE37539.1"/>
    </source>
</evidence>
<dbReference type="Proteomes" id="UP000231553">
    <property type="component" value="Unassembled WGS sequence"/>
</dbReference>
<comment type="similarity">
    <text evidence="1">Belongs to the short-chain dehydrogenases/reductases (SDR) family.</text>
</comment>
<evidence type="ECO:0000259" key="2">
    <source>
        <dbReference type="SMART" id="SM00822"/>
    </source>
</evidence>
<dbReference type="SUPFAM" id="SSF51735">
    <property type="entry name" value="NAD(P)-binding Rossmann-fold domains"/>
    <property type="match status" value="1"/>
</dbReference>
<dbReference type="PANTHER" id="PTHR43976">
    <property type="entry name" value="SHORT CHAIN DEHYDROGENASE"/>
    <property type="match status" value="1"/>
</dbReference>
<accession>A0A2M8J436</accession>
<dbReference type="Gene3D" id="3.40.50.720">
    <property type="entry name" value="NAD(P)-binding Rossmann-like Domain"/>
    <property type="match status" value="1"/>
</dbReference>
<dbReference type="InterPro" id="IPR002347">
    <property type="entry name" value="SDR_fam"/>
</dbReference>
<sequence>MPDVVLITGAATGIGRLTAETLARGGHVVFASMRDIAGRNAPQAEALAALARREGLSLHPVEMDILSDSSVDAAVRTVLETAGQIDVLMHNAGHLVLGPTEAFTPDEVAQNFAVNVLGAHRVNRAVLPVMRQRGQGTLLWISSTTVHGGFPPFLGPYGAAKAAMDSLAGSLALEVSRFGIETVIVSPGAFTTGTEHFPKASPPNDQARADAYARYDDVTSTIADRLSALMPDDAHPQVVADAVLQLVNMPLGTRPFRTVVDLLGDGAEEVAKAATGVRRGFFERIDLAELLTPQPTS</sequence>
<proteinExistence type="inferred from homology"/>
<dbReference type="InterPro" id="IPR057326">
    <property type="entry name" value="KR_dom"/>
</dbReference>
<name>A0A2M8J436_9RHOB</name>
<dbReference type="PRINTS" id="PR00081">
    <property type="entry name" value="GDHRDH"/>
</dbReference>
<protein>
    <submittedName>
        <fullName evidence="3">Oxidoreductase</fullName>
    </submittedName>
</protein>
<organism evidence="3 4">
    <name type="scientific">Pseudooceanicola lipolyticus</name>
    <dbReference type="NCBI Taxonomy" id="2029104"/>
    <lineage>
        <taxon>Bacteria</taxon>
        <taxon>Pseudomonadati</taxon>
        <taxon>Pseudomonadota</taxon>
        <taxon>Alphaproteobacteria</taxon>
        <taxon>Rhodobacterales</taxon>
        <taxon>Paracoccaceae</taxon>
        <taxon>Pseudooceanicola</taxon>
    </lineage>
</organism>
<dbReference type="AlphaFoldDB" id="A0A2M8J436"/>
<dbReference type="PANTHER" id="PTHR43976:SF9">
    <property type="entry name" value="OXIDOREDUCTASE"/>
    <property type="match status" value="1"/>
</dbReference>
<keyword evidence="4" id="KW-1185">Reference proteome</keyword>
<feature type="domain" description="Ketoreductase" evidence="2">
    <location>
        <begin position="3"/>
        <end position="193"/>
    </location>
</feature>
<reference evidence="3 4" key="1">
    <citation type="journal article" date="2018" name="Int. J. Syst. Evol. Microbiol.">
        <title>Pseudooceanicola lipolyticus sp. nov., a marine alphaproteobacterium, reclassification of Oceanicola flagellatus as Pseudooceanicola flagellatus comb. nov. and emended description of the genus Pseudooceanicola.</title>
        <authorList>
            <person name="Huang M.-M."/>
            <person name="Guo L.-L."/>
            <person name="Wu Y.-H."/>
            <person name="Lai Q.-L."/>
            <person name="Shao Z.-Z."/>
            <person name="Wang C.-S."/>
            <person name="Wu M."/>
            <person name="Xu X.-W."/>
        </authorList>
    </citation>
    <scope>NUCLEOTIDE SEQUENCE [LARGE SCALE GENOMIC DNA]</scope>
    <source>
        <strain evidence="3 4">157</strain>
    </source>
</reference>
<dbReference type="CDD" id="cd05374">
    <property type="entry name" value="17beta-HSD-like_SDR_c"/>
    <property type="match status" value="1"/>
</dbReference>
<comment type="caution">
    <text evidence="3">The sequence shown here is derived from an EMBL/GenBank/DDBJ whole genome shotgun (WGS) entry which is preliminary data.</text>
</comment>
<dbReference type="EMBL" id="PGTB01000013">
    <property type="protein sequence ID" value="PJE37539.1"/>
    <property type="molecule type" value="Genomic_DNA"/>
</dbReference>
<dbReference type="PRINTS" id="PR00080">
    <property type="entry name" value="SDRFAMILY"/>
</dbReference>
<evidence type="ECO:0000256" key="1">
    <source>
        <dbReference type="RuleBase" id="RU000363"/>
    </source>
</evidence>
<dbReference type="Pfam" id="PF00106">
    <property type="entry name" value="adh_short"/>
    <property type="match status" value="1"/>
</dbReference>
<dbReference type="SMART" id="SM00822">
    <property type="entry name" value="PKS_KR"/>
    <property type="match status" value="1"/>
</dbReference>